<dbReference type="EMBL" id="JAYMRP010000050">
    <property type="protein sequence ID" value="MFB8777695.1"/>
    <property type="molecule type" value="Genomic_DNA"/>
</dbReference>
<dbReference type="Pfam" id="PF13358">
    <property type="entry name" value="DDE_3"/>
    <property type="match status" value="1"/>
</dbReference>
<keyword evidence="3" id="KW-1185">Reference proteome</keyword>
<dbReference type="InterPro" id="IPR036397">
    <property type="entry name" value="RNaseH_sf"/>
</dbReference>
<feature type="domain" description="Tc1-like transposase DDE" evidence="1">
    <location>
        <begin position="5"/>
        <end position="150"/>
    </location>
</feature>
<organism evidence="2 3">
    <name type="scientific">Streptomyces broussonetiae</name>
    <dbReference type="NCBI Taxonomy" id="2686304"/>
    <lineage>
        <taxon>Bacteria</taxon>
        <taxon>Bacillati</taxon>
        <taxon>Actinomycetota</taxon>
        <taxon>Actinomycetes</taxon>
        <taxon>Kitasatosporales</taxon>
        <taxon>Streptomycetaceae</taxon>
        <taxon>Streptomyces</taxon>
    </lineage>
</organism>
<protein>
    <submittedName>
        <fullName evidence="2">Transposase</fullName>
    </submittedName>
</protein>
<proteinExistence type="predicted"/>
<name>A0ABV5ELG6_9ACTN</name>
<evidence type="ECO:0000313" key="3">
    <source>
        <dbReference type="Proteomes" id="UP001585080"/>
    </source>
</evidence>
<dbReference type="InterPro" id="IPR038717">
    <property type="entry name" value="Tc1-like_DDE_dom"/>
</dbReference>
<accession>A0ABV5ELG6</accession>
<dbReference type="Proteomes" id="UP001585080">
    <property type="component" value="Unassembled WGS sequence"/>
</dbReference>
<reference evidence="2 3" key="1">
    <citation type="submission" date="2024-01" db="EMBL/GenBank/DDBJ databases">
        <title>Genome mining of biosynthetic gene clusters to explore secondary metabolites of Streptomyces sp.</title>
        <authorList>
            <person name="Baig A."/>
            <person name="Ajitkumar Shintre N."/>
            <person name="Kumar H."/>
            <person name="Anbarasu A."/>
            <person name="Ramaiah S."/>
        </authorList>
    </citation>
    <scope>NUCLEOTIDE SEQUENCE [LARGE SCALE GENOMIC DNA]</scope>
    <source>
        <strain evidence="2 3">A57</strain>
    </source>
</reference>
<evidence type="ECO:0000313" key="2">
    <source>
        <dbReference type="EMBL" id="MFB8777695.1"/>
    </source>
</evidence>
<evidence type="ECO:0000259" key="1">
    <source>
        <dbReference type="Pfam" id="PF13358"/>
    </source>
</evidence>
<sequence>MGAYICFADEAGQSLIPPKGRTWAPRGARPIVRVAGRRGGRVNIAGVVCFKAGRRARMFFKLHVYLGRRGEPKSFAWNDYRDFIRMVHLQLGTPVVWMWDNLNVHLQQELFDFAEEHKDWLVIFHLPPYAPELNPQEGIWSLLKRALADFAAADLAHLTQAIKRKLKKIQYRPHLIEGCLPTTGLDLNGLINQPDIADST</sequence>
<comment type="caution">
    <text evidence="2">The sequence shown here is derived from an EMBL/GenBank/DDBJ whole genome shotgun (WGS) entry which is preliminary data.</text>
</comment>
<dbReference type="Gene3D" id="3.30.420.10">
    <property type="entry name" value="Ribonuclease H-like superfamily/Ribonuclease H"/>
    <property type="match status" value="1"/>
</dbReference>
<gene>
    <name evidence="2" type="ORF">VSS16_34140</name>
</gene>
<dbReference type="RefSeq" id="WP_376736135.1">
    <property type="nucleotide sequence ID" value="NZ_JAYMRP010000050.1"/>
</dbReference>